<evidence type="ECO:0000259" key="1">
    <source>
        <dbReference type="Pfam" id="PF13482"/>
    </source>
</evidence>
<dbReference type="OrthoDB" id="9790530at2"/>
<dbReference type="RefSeq" id="WP_011937319.1">
    <property type="nucleotide sequence ID" value="NC_009483.1"/>
</dbReference>
<keyword evidence="2" id="KW-0378">Hydrolase</keyword>
<feature type="domain" description="YprB ribonuclease H-like" evidence="1">
    <location>
        <begin position="87"/>
        <end position="236"/>
    </location>
</feature>
<dbReference type="InterPro" id="IPR012337">
    <property type="entry name" value="RNaseH-like_sf"/>
</dbReference>
<dbReference type="InterPro" id="IPR036397">
    <property type="entry name" value="RNaseH_sf"/>
</dbReference>
<gene>
    <name evidence="2" type="ordered locus">Gura_0377</name>
</gene>
<evidence type="ECO:0000313" key="2">
    <source>
        <dbReference type="EMBL" id="ABQ24593.1"/>
    </source>
</evidence>
<dbReference type="PANTHER" id="PTHR38462">
    <property type="entry name" value="EXONUCLEASE-LIKE PROTEIN"/>
    <property type="match status" value="1"/>
</dbReference>
<protein>
    <submittedName>
        <fullName evidence="2">Exonuclease-like protein</fullName>
    </submittedName>
</protein>
<dbReference type="Pfam" id="PF13482">
    <property type="entry name" value="RNase_H_2"/>
    <property type="match status" value="1"/>
</dbReference>
<reference evidence="2 3" key="1">
    <citation type="submission" date="2007-05" db="EMBL/GenBank/DDBJ databases">
        <title>Complete sequence of Geobacter uraniireducens Rf4.</title>
        <authorList>
            <consortium name="US DOE Joint Genome Institute"/>
            <person name="Copeland A."/>
            <person name="Lucas S."/>
            <person name="Lapidus A."/>
            <person name="Barry K."/>
            <person name="Detter J.C."/>
            <person name="Glavina del Rio T."/>
            <person name="Hammon N."/>
            <person name="Israni S."/>
            <person name="Dalin E."/>
            <person name="Tice H."/>
            <person name="Pitluck S."/>
            <person name="Chertkov O."/>
            <person name="Brettin T."/>
            <person name="Bruce D."/>
            <person name="Han C."/>
            <person name="Schmutz J."/>
            <person name="Larimer F."/>
            <person name="Land M."/>
            <person name="Hauser L."/>
            <person name="Kyrpides N."/>
            <person name="Mikhailova N."/>
            <person name="Shelobolina E."/>
            <person name="Aklujkar M."/>
            <person name="Lovley D."/>
            <person name="Richardson P."/>
        </authorList>
    </citation>
    <scope>NUCLEOTIDE SEQUENCE [LARGE SCALE GENOMIC DNA]</scope>
    <source>
        <strain evidence="2 3">Rf4</strain>
    </source>
</reference>
<dbReference type="PANTHER" id="PTHR38462:SF1">
    <property type="entry name" value="YPRB RIBONUCLEASE H-LIKE DOMAIN-CONTAINING PROTEIN"/>
    <property type="match status" value="1"/>
</dbReference>
<keyword evidence="2" id="KW-0269">Exonuclease</keyword>
<dbReference type="SUPFAM" id="SSF53098">
    <property type="entry name" value="Ribonuclease H-like"/>
    <property type="match status" value="1"/>
</dbReference>
<dbReference type="InterPro" id="IPR038720">
    <property type="entry name" value="YprB_RNase_H-like_dom"/>
</dbReference>
<keyword evidence="2" id="KW-0540">Nuclease</keyword>
<dbReference type="GO" id="GO:0003676">
    <property type="term" value="F:nucleic acid binding"/>
    <property type="evidence" value="ECO:0007669"/>
    <property type="project" value="InterPro"/>
</dbReference>
<dbReference type="Gene3D" id="3.30.420.10">
    <property type="entry name" value="Ribonuclease H-like superfamily/Ribonuclease H"/>
    <property type="match status" value="1"/>
</dbReference>
<dbReference type="KEGG" id="gur:Gura_0377"/>
<dbReference type="Proteomes" id="UP000006695">
    <property type="component" value="Chromosome"/>
</dbReference>
<dbReference type="AlphaFoldDB" id="A5GCW1"/>
<dbReference type="GO" id="GO:0004527">
    <property type="term" value="F:exonuclease activity"/>
    <property type="evidence" value="ECO:0007669"/>
    <property type="project" value="UniProtKB-KW"/>
</dbReference>
<proteinExistence type="predicted"/>
<evidence type="ECO:0000313" key="3">
    <source>
        <dbReference type="Proteomes" id="UP000006695"/>
    </source>
</evidence>
<keyword evidence="3" id="KW-1185">Reference proteome</keyword>
<sequence>MLKNTFCHIPGVSCRLEEQLWTAGFRCWDAFQQQPVPLFTPARNQAATECLVESRYHLECSNPLYFCKLLPVRLHWRLFPSFRYTVAYLDIETTGLSRSGNIITTIALYDGRNIRHYVHGKNLEAFKEDIQRYQLLVTYNGKGFDVPFIESCLKISMPQAHIDLMHLLRSLGFKGGLKGCEKQLGLERGGLEGVDGYFAVLLWRDYQDNGNVKALETLLAYNIEDVVNLETLMIAAYNLKLEETPFSDIHTLPIPVRPEIPFTADSATIERLRMCYS</sequence>
<name>A5GCW1_GEOUR</name>
<organism evidence="2 3">
    <name type="scientific">Geotalea uraniireducens (strain Rf4)</name>
    <name type="common">Geobacter uraniireducens</name>
    <dbReference type="NCBI Taxonomy" id="351605"/>
    <lineage>
        <taxon>Bacteria</taxon>
        <taxon>Pseudomonadati</taxon>
        <taxon>Thermodesulfobacteriota</taxon>
        <taxon>Desulfuromonadia</taxon>
        <taxon>Geobacterales</taxon>
        <taxon>Geobacteraceae</taxon>
        <taxon>Geotalea</taxon>
    </lineage>
</organism>
<accession>A5GCW1</accession>
<dbReference type="EMBL" id="CP000698">
    <property type="protein sequence ID" value="ABQ24593.1"/>
    <property type="molecule type" value="Genomic_DNA"/>
</dbReference>
<dbReference type="STRING" id="351605.Gura_0377"/>
<dbReference type="HOGENOM" id="CLU_073770_0_0_7"/>